<dbReference type="RefSeq" id="WP_135118541.1">
    <property type="nucleotide sequence ID" value="NZ_SPQZ01000001.1"/>
</dbReference>
<dbReference type="PANTHER" id="PTHR35010">
    <property type="entry name" value="BLL4672 PROTEIN-RELATED"/>
    <property type="match status" value="1"/>
</dbReference>
<reference evidence="2 3" key="1">
    <citation type="journal article" date="2018" name="J. Microbiol.">
        <title>Leifsonia flava sp. nov., a novel actinobacterium isolated from the rhizosphere of Aquilegia viridiflora.</title>
        <authorList>
            <person name="Cai Y."/>
            <person name="Tao W.Z."/>
            <person name="Ma Y.J."/>
            <person name="Cheng J."/>
            <person name="Zhang M.Y."/>
            <person name="Zhang Y.X."/>
        </authorList>
    </citation>
    <scope>NUCLEOTIDE SEQUENCE [LARGE SCALE GENOMIC DNA]</scope>
    <source>
        <strain evidence="2 3">SYP-B2174</strain>
    </source>
</reference>
<protein>
    <submittedName>
        <fullName evidence="2">Helix-turn-helix domain-containing protein</fullName>
    </submittedName>
</protein>
<gene>
    <name evidence="2" type="ORF">E4M00_00025</name>
</gene>
<name>A0A4Y9R807_9MICO</name>
<evidence type="ECO:0000259" key="1">
    <source>
        <dbReference type="PROSITE" id="PS50943"/>
    </source>
</evidence>
<keyword evidence="3" id="KW-1185">Reference proteome</keyword>
<accession>A0A4Y9R807</accession>
<comment type="caution">
    <text evidence="2">The sequence shown here is derived from an EMBL/GenBank/DDBJ whole genome shotgun (WGS) entry which is preliminary data.</text>
</comment>
<dbReference type="EMBL" id="SPQZ01000001">
    <property type="protein sequence ID" value="TFV99636.1"/>
    <property type="molecule type" value="Genomic_DNA"/>
</dbReference>
<evidence type="ECO:0000313" key="3">
    <source>
        <dbReference type="Proteomes" id="UP000298127"/>
    </source>
</evidence>
<dbReference type="GO" id="GO:0003677">
    <property type="term" value="F:DNA binding"/>
    <property type="evidence" value="ECO:0007669"/>
    <property type="project" value="InterPro"/>
</dbReference>
<dbReference type="CDD" id="cd00093">
    <property type="entry name" value="HTH_XRE"/>
    <property type="match status" value="1"/>
</dbReference>
<proteinExistence type="predicted"/>
<evidence type="ECO:0000313" key="2">
    <source>
        <dbReference type="EMBL" id="TFV99636.1"/>
    </source>
</evidence>
<dbReference type="Pfam" id="PF17765">
    <property type="entry name" value="MLTR_LBD"/>
    <property type="match status" value="1"/>
</dbReference>
<feature type="domain" description="HTH cro/C1-type" evidence="1">
    <location>
        <begin position="31"/>
        <end position="82"/>
    </location>
</feature>
<sequence length="286" mass="31101">MTSDDRELGRMLRVWRDRADPVDAGIATGQRRSPGLRREEVAAASGLSVDYLTRLEQGRARHPSAQVLAALARSLRLSTPERDHLFRLADVAPPSTGVVDTHVTPGVQRMVERMRDLPVGVFDARWTFVMANPLWEALMGPVPVEPLHRNLPWRHFHGEGGRVVHVGAEVDAFEVGMVADLRAATSRYPRDRPLAELVAGLRAESPRFGELWARGDVSDHAAARKTLLHPAVGELTLDCDVLLVQGSELRIVAYSAAAGSTDAEKLDLVRVLGAVPPARPTPVAGG</sequence>
<dbReference type="AlphaFoldDB" id="A0A4Y9R807"/>
<dbReference type="InterPro" id="IPR041413">
    <property type="entry name" value="MLTR_LBD"/>
</dbReference>
<dbReference type="InterPro" id="IPR010982">
    <property type="entry name" value="Lambda_DNA-bd_dom_sf"/>
</dbReference>
<dbReference type="Gene3D" id="3.30.450.180">
    <property type="match status" value="1"/>
</dbReference>
<dbReference type="PANTHER" id="PTHR35010:SF2">
    <property type="entry name" value="BLL4672 PROTEIN"/>
    <property type="match status" value="1"/>
</dbReference>
<dbReference type="Gene3D" id="1.10.260.40">
    <property type="entry name" value="lambda repressor-like DNA-binding domains"/>
    <property type="match status" value="1"/>
</dbReference>
<dbReference type="PROSITE" id="PS50943">
    <property type="entry name" value="HTH_CROC1"/>
    <property type="match status" value="1"/>
</dbReference>
<dbReference type="SUPFAM" id="SSF47413">
    <property type="entry name" value="lambda repressor-like DNA-binding domains"/>
    <property type="match status" value="1"/>
</dbReference>
<dbReference type="Pfam" id="PF13560">
    <property type="entry name" value="HTH_31"/>
    <property type="match status" value="1"/>
</dbReference>
<organism evidence="2 3">
    <name type="scientific">Orlajensenia leifsoniae</name>
    <dbReference type="NCBI Taxonomy" id="2561933"/>
    <lineage>
        <taxon>Bacteria</taxon>
        <taxon>Bacillati</taxon>
        <taxon>Actinomycetota</taxon>
        <taxon>Actinomycetes</taxon>
        <taxon>Micrococcales</taxon>
        <taxon>Microbacteriaceae</taxon>
        <taxon>Orlajensenia</taxon>
    </lineage>
</organism>
<dbReference type="InterPro" id="IPR001387">
    <property type="entry name" value="Cro/C1-type_HTH"/>
</dbReference>
<dbReference type="Proteomes" id="UP000298127">
    <property type="component" value="Unassembled WGS sequence"/>
</dbReference>
<dbReference type="SMART" id="SM00530">
    <property type="entry name" value="HTH_XRE"/>
    <property type="match status" value="1"/>
</dbReference>